<name>A0A871RFC7_DEKBR</name>
<dbReference type="Pfam" id="PF22099">
    <property type="entry name" value="MRS2-like"/>
    <property type="match status" value="2"/>
</dbReference>
<gene>
    <name evidence="19" type="ORF">BRETT_001428</name>
</gene>
<dbReference type="GO" id="GO:0045016">
    <property type="term" value="P:mitochondrial magnesium ion transmembrane transport"/>
    <property type="evidence" value="ECO:0007669"/>
    <property type="project" value="TreeGrafter"/>
</dbReference>
<evidence type="ECO:0000256" key="7">
    <source>
        <dbReference type="ARBA" id="ARBA00022946"/>
    </source>
</evidence>
<evidence type="ECO:0000256" key="9">
    <source>
        <dbReference type="ARBA" id="ARBA00023065"/>
    </source>
</evidence>
<feature type="transmembrane region" description="Helical" evidence="18">
    <location>
        <begin position="568"/>
        <end position="588"/>
    </location>
</feature>
<comment type="function">
    <text evidence="12">Mitochondrial inner membrane magnesium transporter required for mitochondrial magnesium homeostasis. Modulates the conductance of the MRS2 channel. Involved in the splicing of mRNA group II introns in mitochondria by affecting mitochondrial magnesium concentrations, which are critical for group II intron splicing.</text>
</comment>
<evidence type="ECO:0000256" key="13">
    <source>
        <dbReference type="ARBA" id="ARBA00038721"/>
    </source>
</evidence>
<keyword evidence="8 18" id="KW-1133">Transmembrane helix</keyword>
<evidence type="ECO:0000256" key="17">
    <source>
        <dbReference type="SAM" id="MobiDB-lite"/>
    </source>
</evidence>
<evidence type="ECO:0000256" key="11">
    <source>
        <dbReference type="ARBA" id="ARBA00023136"/>
    </source>
</evidence>
<evidence type="ECO:0000256" key="12">
    <source>
        <dbReference type="ARBA" id="ARBA00037564"/>
    </source>
</evidence>
<keyword evidence="11 18" id="KW-0472">Membrane</keyword>
<reference evidence="19" key="2">
    <citation type="journal article" name="BMC Genomics">
        <title>New genome assemblies reveal patterns of domestication and adaptation across Brettanomyces (Dekkera) species.</title>
        <authorList>
            <person name="Roach M.J."/>
            <person name="Borneman A.R."/>
        </authorList>
    </citation>
    <scope>NUCLEOTIDE SEQUENCE</scope>
    <source>
        <strain evidence="19">UCD 2041</strain>
    </source>
</reference>
<reference evidence="19" key="1">
    <citation type="submission" date="2020-10" db="EMBL/GenBank/DDBJ databases">
        <authorList>
            <person name="Palmer J.M."/>
        </authorList>
    </citation>
    <scope>NUCLEOTIDE SEQUENCE</scope>
    <source>
        <strain evidence="19">UCD 2041</strain>
    </source>
</reference>
<dbReference type="FunFam" id="2.40.128.330:FF:000002">
    <property type="entry name" value="Inner membrane magnesium transporter mrs2"/>
    <property type="match status" value="1"/>
</dbReference>
<feature type="region of interest" description="Disordered" evidence="17">
    <location>
        <begin position="74"/>
        <end position="150"/>
    </location>
</feature>
<evidence type="ECO:0000256" key="6">
    <source>
        <dbReference type="ARBA" id="ARBA00022842"/>
    </source>
</evidence>
<keyword evidence="3" id="KW-0813">Transport</keyword>
<dbReference type="PANTHER" id="PTHR13890:SF27">
    <property type="entry name" value="MAGNESIUM TRANSPORTER MRS2, MITOCHONDRIAL"/>
    <property type="match status" value="1"/>
</dbReference>
<dbReference type="GO" id="GO:0005743">
    <property type="term" value="C:mitochondrial inner membrane"/>
    <property type="evidence" value="ECO:0007669"/>
    <property type="project" value="UniProtKB-SubCell"/>
</dbReference>
<dbReference type="Gene3D" id="2.40.128.330">
    <property type="match status" value="1"/>
</dbReference>
<dbReference type="GeneID" id="64573353"/>
<dbReference type="GO" id="GO:0015095">
    <property type="term" value="F:magnesium ion transmembrane transporter activity"/>
    <property type="evidence" value="ECO:0007669"/>
    <property type="project" value="TreeGrafter"/>
</dbReference>
<evidence type="ECO:0000256" key="16">
    <source>
        <dbReference type="ARBA" id="ARBA00046701"/>
    </source>
</evidence>
<comment type="function">
    <text evidence="15">High-conductance magnesium-selective channel that mediates the influx of magnesium into the mitochondrial matrix. Essential for the splicing of mRNA group II introns in mitochondria by affecting mitochondrial magnesium concentrations, which are critical for group II intron splicing. It also suppresses a variety of mitochondrial intron mutations and its absence may disturb the assembly of mitochondrial membrane complexes.</text>
</comment>
<protein>
    <recommendedName>
        <fullName evidence="14">RNA-splicing protein MRS2</fullName>
    </recommendedName>
</protein>
<comment type="subunit">
    <text evidence="13">Forms homooligomers. Interacts with MRS2.</text>
</comment>
<dbReference type="AlphaFoldDB" id="A0A871RFC7"/>
<keyword evidence="9" id="KW-0406">Ion transport</keyword>
<keyword evidence="5" id="KW-0999">Mitochondrion inner membrane</keyword>
<evidence type="ECO:0000256" key="3">
    <source>
        <dbReference type="ARBA" id="ARBA00022448"/>
    </source>
</evidence>
<evidence type="ECO:0000256" key="1">
    <source>
        <dbReference type="ARBA" id="ARBA00004448"/>
    </source>
</evidence>
<evidence type="ECO:0000256" key="5">
    <source>
        <dbReference type="ARBA" id="ARBA00022792"/>
    </source>
</evidence>
<evidence type="ECO:0000313" key="20">
    <source>
        <dbReference type="Proteomes" id="UP000663131"/>
    </source>
</evidence>
<feature type="region of interest" description="Disordered" evidence="17">
    <location>
        <begin position="439"/>
        <end position="466"/>
    </location>
</feature>
<keyword evidence="6" id="KW-0460">Magnesium</keyword>
<dbReference type="OrthoDB" id="10251508at2759"/>
<evidence type="ECO:0000256" key="14">
    <source>
        <dbReference type="ARBA" id="ARBA00043036"/>
    </source>
</evidence>
<keyword evidence="10" id="KW-0496">Mitochondrion</keyword>
<comment type="subcellular location">
    <subcellularLocation>
        <location evidence="1">Mitochondrion inner membrane</location>
        <topology evidence="1">Multi-pass membrane protein</topology>
    </subcellularLocation>
</comment>
<sequence>MLPFIKENGRFLLRTFDCSAYNLQKYLACSWRSYHRCNDPRYIQNAYRRNTLRYYQVHSIRQFHNFRVGLNSGRAVGEDGRKTRKQAGKIRTGNSACKGKMKEDEKAAEKAAENAKDERAGKTESREKAESKRNNTGTSEKGIGEPDLSQGYERKTFKEFMISLFKKKKDDEDYSIGGLKEGLTAVDLRKALPPDPEVSEILRPASPNKSTISCTIFDEKGDVAAVQKKFSKTEFLSENKLFPRDLRKIDSSNVDVAPIIAVRTDCILINLLHIKALIKSNEVMIFDTSNPDYASKLSLFMYDLESKLKTKMVHVPITSGKNGTDETPLSSTVNCYSNNPNQPYEFRALECILINVMAILESGLQQQSKVCKSILLQLDQEIDRAKLRDLLIHSKSLTTFCQKALLIRNALDDLLDNDDDLEDMYLTENKARREMLKSYGITTNDRDNSNGSSGSGSGANSSKLAADSTKKKPLIISKDNEMDTGEIEMLLEAYYKQCDEIVQQAETLINDIKSTEEIVNIILDANRNSLMVYELKVSIYTLGFTVATLIPALYGMNLENFLENSKLAFGSVALFSSMAGLAMIVYSLRKLQMVRKMSTVSKRSMSKIDMRVKAKLKKRLLRSRGGSNYNSKLLHTKREKQDVVWKWLVEDKYQGKRPGS</sequence>
<feature type="compositionally biased region" description="Basic and acidic residues" evidence="17">
    <location>
        <begin position="100"/>
        <end position="133"/>
    </location>
</feature>
<dbReference type="InterPro" id="IPR039204">
    <property type="entry name" value="MRS2-like"/>
</dbReference>
<keyword evidence="4 18" id="KW-0812">Transmembrane</keyword>
<dbReference type="RefSeq" id="XP_041138195.1">
    <property type="nucleotide sequence ID" value="XM_041279981.1"/>
</dbReference>
<evidence type="ECO:0000256" key="18">
    <source>
        <dbReference type="SAM" id="Phobius"/>
    </source>
</evidence>
<evidence type="ECO:0000256" key="8">
    <source>
        <dbReference type="ARBA" id="ARBA00022989"/>
    </source>
</evidence>
<proteinExistence type="inferred from homology"/>
<evidence type="ECO:0000256" key="15">
    <source>
        <dbReference type="ARBA" id="ARBA00046105"/>
    </source>
</evidence>
<comment type="similarity">
    <text evidence="2">Belongs to the CorA metal ion transporter (MIT) (TC 1.A.35) family.</text>
</comment>
<evidence type="ECO:0000256" key="2">
    <source>
        <dbReference type="ARBA" id="ARBA00009765"/>
    </source>
</evidence>
<keyword evidence="7" id="KW-0809">Transit peptide</keyword>
<evidence type="ECO:0000313" key="19">
    <source>
        <dbReference type="EMBL" id="QOU21702.1"/>
    </source>
</evidence>
<dbReference type="PANTHER" id="PTHR13890">
    <property type="entry name" value="RNA SPLICING PROTEIN MRS2, MITOCHONDRIAL"/>
    <property type="match status" value="1"/>
</dbReference>
<accession>A0A871RFC7</accession>
<dbReference type="CDD" id="cd12823">
    <property type="entry name" value="Mrs2_Mfm1p-like"/>
    <property type="match status" value="1"/>
</dbReference>
<comment type="subunit">
    <text evidence="16">Homopentamer. Forms homooligomers. Interacts with MFM1.</text>
</comment>
<dbReference type="EMBL" id="CP063136">
    <property type="protein sequence ID" value="QOU21702.1"/>
    <property type="molecule type" value="Genomic_DNA"/>
</dbReference>
<dbReference type="Gene3D" id="1.20.58.340">
    <property type="entry name" value="Magnesium transport protein CorA, transmembrane region"/>
    <property type="match status" value="1"/>
</dbReference>
<evidence type="ECO:0000256" key="10">
    <source>
        <dbReference type="ARBA" id="ARBA00023128"/>
    </source>
</evidence>
<dbReference type="Proteomes" id="UP000663131">
    <property type="component" value="Chromosome 8"/>
</dbReference>
<evidence type="ECO:0000256" key="4">
    <source>
        <dbReference type="ARBA" id="ARBA00022692"/>
    </source>
</evidence>
<dbReference type="KEGG" id="bbrx:BRETT_001428"/>
<organism evidence="19 20">
    <name type="scientific">Dekkera bruxellensis</name>
    <name type="common">Brettanomyces custersii</name>
    <dbReference type="NCBI Taxonomy" id="5007"/>
    <lineage>
        <taxon>Eukaryota</taxon>
        <taxon>Fungi</taxon>
        <taxon>Dikarya</taxon>
        <taxon>Ascomycota</taxon>
        <taxon>Saccharomycotina</taxon>
        <taxon>Pichiomycetes</taxon>
        <taxon>Pichiales</taxon>
        <taxon>Pichiaceae</taxon>
        <taxon>Brettanomyces</taxon>
    </lineage>
</organism>